<organism evidence="1 2">
    <name type="scientific">Dryococelus australis</name>
    <dbReference type="NCBI Taxonomy" id="614101"/>
    <lineage>
        <taxon>Eukaryota</taxon>
        <taxon>Metazoa</taxon>
        <taxon>Ecdysozoa</taxon>
        <taxon>Arthropoda</taxon>
        <taxon>Hexapoda</taxon>
        <taxon>Insecta</taxon>
        <taxon>Pterygota</taxon>
        <taxon>Neoptera</taxon>
        <taxon>Polyneoptera</taxon>
        <taxon>Phasmatodea</taxon>
        <taxon>Verophasmatodea</taxon>
        <taxon>Anareolatae</taxon>
        <taxon>Phasmatidae</taxon>
        <taxon>Eurycanthinae</taxon>
        <taxon>Dryococelus</taxon>
    </lineage>
</organism>
<keyword evidence="2" id="KW-1185">Reference proteome</keyword>
<dbReference type="EMBL" id="JARBHB010000003">
    <property type="protein sequence ID" value="KAJ8888709.1"/>
    <property type="molecule type" value="Genomic_DNA"/>
</dbReference>
<protein>
    <submittedName>
        <fullName evidence="1">Uncharacterized protein</fullName>
    </submittedName>
</protein>
<gene>
    <name evidence="1" type="ORF">PR048_008201</name>
</gene>
<name>A0ABQ9HWF0_9NEOP</name>
<sequence length="109" mass="12309">MLKQHFCTHLACRLLLKTKPGCESLESQKISNCFKKAGFGEDMSTALFEVPVNWECAWENVQDAMNVSRNFGDFVAADDIHSYIDEEEEDVTATCSEAVEHLEKLKSCD</sequence>
<comment type="caution">
    <text evidence="1">The sequence shown here is derived from an EMBL/GenBank/DDBJ whole genome shotgun (WGS) entry which is preliminary data.</text>
</comment>
<proteinExistence type="predicted"/>
<reference evidence="1 2" key="1">
    <citation type="submission" date="2023-02" db="EMBL/GenBank/DDBJ databases">
        <title>LHISI_Scaffold_Assembly.</title>
        <authorList>
            <person name="Stuart O.P."/>
            <person name="Cleave R."/>
            <person name="Magrath M.J.L."/>
            <person name="Mikheyev A.S."/>
        </authorList>
    </citation>
    <scope>NUCLEOTIDE SEQUENCE [LARGE SCALE GENOMIC DNA]</scope>
    <source>
        <strain evidence="1">Daus_M_001</strain>
        <tissue evidence="1">Leg muscle</tissue>
    </source>
</reference>
<evidence type="ECO:0000313" key="1">
    <source>
        <dbReference type="EMBL" id="KAJ8888709.1"/>
    </source>
</evidence>
<evidence type="ECO:0000313" key="2">
    <source>
        <dbReference type="Proteomes" id="UP001159363"/>
    </source>
</evidence>
<dbReference type="Proteomes" id="UP001159363">
    <property type="component" value="Chromosome 3"/>
</dbReference>
<accession>A0ABQ9HWF0</accession>